<dbReference type="RefSeq" id="WP_199789538.1">
    <property type="nucleotide sequence ID" value="NZ_CP012673.1"/>
</dbReference>
<dbReference type="AlphaFoldDB" id="A0A2L0FC68"/>
<sequence length="234" mass="25081">MQNTQSNGVAHGEDHLEKQDGTPHGEAQKGRAFLASLVRELFQTEHSAKTHPLIEAQRLGDVPPAHAMRAVSAHAEDVLSELPSLMRVRRLPVSAGGSAVGEAFSALRDHVADHLLTAERSYRGTILGMRHGVDLVELIQYVATVEGDALLAAWCARWLSARRPLVEAAARELAWFAARPARATRPAKEGPVADLLHGLVSGVEHAALGLRRLASHVEARVAKDDRAHGSASSG</sequence>
<feature type="compositionally biased region" description="Basic and acidic residues" evidence="1">
    <location>
        <begin position="11"/>
        <end position="28"/>
    </location>
</feature>
<dbReference type="EMBL" id="CP012673">
    <property type="protein sequence ID" value="AUX49133.1"/>
    <property type="molecule type" value="Genomic_DNA"/>
</dbReference>
<organism evidence="2 3">
    <name type="scientific">Sorangium cellulosum</name>
    <name type="common">Polyangium cellulosum</name>
    <dbReference type="NCBI Taxonomy" id="56"/>
    <lineage>
        <taxon>Bacteria</taxon>
        <taxon>Pseudomonadati</taxon>
        <taxon>Myxococcota</taxon>
        <taxon>Polyangia</taxon>
        <taxon>Polyangiales</taxon>
        <taxon>Polyangiaceae</taxon>
        <taxon>Sorangium</taxon>
    </lineage>
</organism>
<feature type="region of interest" description="Disordered" evidence="1">
    <location>
        <begin position="1"/>
        <end position="28"/>
    </location>
</feature>
<protein>
    <submittedName>
        <fullName evidence="2">Uncharacterized protein</fullName>
    </submittedName>
</protein>
<evidence type="ECO:0000313" key="3">
    <source>
        <dbReference type="Proteomes" id="UP000238348"/>
    </source>
</evidence>
<accession>A0A2L0FC68</accession>
<name>A0A2L0FC68_SORCE</name>
<dbReference type="Proteomes" id="UP000238348">
    <property type="component" value="Chromosome"/>
</dbReference>
<reference evidence="2 3" key="1">
    <citation type="submission" date="2015-09" db="EMBL/GenBank/DDBJ databases">
        <title>Sorangium comparison.</title>
        <authorList>
            <person name="Zaburannyi N."/>
            <person name="Bunk B."/>
            <person name="Overmann J."/>
            <person name="Mueller R."/>
        </authorList>
    </citation>
    <scope>NUCLEOTIDE SEQUENCE [LARGE SCALE GENOMIC DNA]</scope>
    <source>
        <strain evidence="2 3">So ce26</strain>
    </source>
</reference>
<proteinExistence type="predicted"/>
<evidence type="ECO:0000256" key="1">
    <source>
        <dbReference type="SAM" id="MobiDB-lite"/>
    </source>
</evidence>
<gene>
    <name evidence="2" type="ORF">SOCE26_106780</name>
</gene>
<evidence type="ECO:0000313" key="2">
    <source>
        <dbReference type="EMBL" id="AUX49133.1"/>
    </source>
</evidence>